<protein>
    <submittedName>
        <fullName evidence="3">MARVEL domain-containing protein</fullName>
    </submittedName>
</protein>
<reference evidence="3" key="1">
    <citation type="submission" date="2016-11" db="UniProtKB">
        <authorList>
            <consortium name="WormBaseParasite"/>
        </authorList>
    </citation>
    <scope>IDENTIFICATION</scope>
</reference>
<feature type="transmembrane region" description="Helical" evidence="1">
    <location>
        <begin position="83"/>
        <end position="104"/>
    </location>
</feature>
<keyword evidence="1" id="KW-0812">Transmembrane</keyword>
<keyword evidence="1" id="KW-1133">Transmembrane helix</keyword>
<evidence type="ECO:0000313" key="2">
    <source>
        <dbReference type="Proteomes" id="UP000095287"/>
    </source>
</evidence>
<accession>A0A1I7Y842</accession>
<keyword evidence="2" id="KW-1185">Reference proteome</keyword>
<evidence type="ECO:0000313" key="3">
    <source>
        <dbReference type="WBParaSite" id="L893_g13604.t1"/>
    </source>
</evidence>
<keyword evidence="1" id="KW-0472">Membrane</keyword>
<evidence type="ECO:0000256" key="1">
    <source>
        <dbReference type="SAM" id="Phobius"/>
    </source>
</evidence>
<dbReference type="Proteomes" id="UP000095287">
    <property type="component" value="Unplaced"/>
</dbReference>
<name>A0A1I7Y842_9BILA</name>
<organism evidence="2 3">
    <name type="scientific">Steinernema glaseri</name>
    <dbReference type="NCBI Taxonomy" id="37863"/>
    <lineage>
        <taxon>Eukaryota</taxon>
        <taxon>Metazoa</taxon>
        <taxon>Ecdysozoa</taxon>
        <taxon>Nematoda</taxon>
        <taxon>Chromadorea</taxon>
        <taxon>Rhabditida</taxon>
        <taxon>Tylenchina</taxon>
        <taxon>Panagrolaimomorpha</taxon>
        <taxon>Strongyloidoidea</taxon>
        <taxon>Steinernematidae</taxon>
        <taxon>Steinernema</taxon>
    </lineage>
</organism>
<proteinExistence type="predicted"/>
<feature type="transmembrane region" description="Helical" evidence="1">
    <location>
        <begin position="49"/>
        <end position="71"/>
    </location>
</feature>
<feature type="transmembrane region" description="Helical" evidence="1">
    <location>
        <begin position="134"/>
        <end position="152"/>
    </location>
</feature>
<dbReference type="WBParaSite" id="L893_g13604.t1">
    <property type="protein sequence ID" value="L893_g13604.t1"/>
    <property type="gene ID" value="L893_g13604"/>
</dbReference>
<feature type="transmembrane region" description="Helical" evidence="1">
    <location>
        <begin position="26"/>
        <end position="43"/>
    </location>
</feature>
<sequence>MGAPLVEPVQYRSFCGLLGVKTATDFIASFLIALGVCIIYHNYGSSDPFRIYCSLFSAAGIASACLSFYGVDAGKPWPLVPLLIYLIMVSIGSFAVFTTATYGYKYTQIVCDYAKGDECSFEEVEEMHDHLHRVMRISFTSFLLFLYFALVVKKCYKQLQEDFTAMLPLYIRFDNK</sequence>
<dbReference type="AlphaFoldDB" id="A0A1I7Y842"/>